<evidence type="ECO:0000313" key="4">
    <source>
        <dbReference type="Proteomes" id="UP001495910"/>
    </source>
</evidence>
<evidence type="ECO:0000259" key="2">
    <source>
        <dbReference type="SMART" id="SM00382"/>
    </source>
</evidence>
<dbReference type="SUPFAM" id="SSF52540">
    <property type="entry name" value="P-loop containing nucleoside triphosphate hydrolases"/>
    <property type="match status" value="1"/>
</dbReference>
<evidence type="ECO:0000313" key="3">
    <source>
        <dbReference type="EMBL" id="MEM4988458.1"/>
    </source>
</evidence>
<dbReference type="InterPro" id="IPR041664">
    <property type="entry name" value="AAA_16"/>
</dbReference>
<dbReference type="EMBL" id="JBANDC010000008">
    <property type="protein sequence ID" value="MEM4988458.1"/>
    <property type="molecule type" value="Genomic_DNA"/>
</dbReference>
<dbReference type="Pfam" id="PF13191">
    <property type="entry name" value="AAA_16"/>
    <property type="match status" value="1"/>
</dbReference>
<dbReference type="Proteomes" id="UP001495910">
    <property type="component" value="Unassembled WGS sequence"/>
</dbReference>
<gene>
    <name evidence="3" type="ORF">V8G57_13760</name>
</gene>
<dbReference type="Gene3D" id="3.40.50.300">
    <property type="entry name" value="P-loop containing nucleotide triphosphate hydrolases"/>
    <property type="match status" value="1"/>
</dbReference>
<dbReference type="PANTHER" id="PTHR34301:SF8">
    <property type="entry name" value="ATPASE DOMAIN-CONTAINING PROTEIN"/>
    <property type="match status" value="1"/>
</dbReference>
<reference evidence="3 4" key="1">
    <citation type="submission" date="2024-02" db="EMBL/GenBank/DDBJ databases">
        <title>Draft genome sequence of Collimonas sp. strain H4R21, an effective mineral-weathering bacterial strain isolated from the beech rhizosphere.</title>
        <authorList>
            <person name="Morin E."/>
            <person name="Uroz S."/>
            <person name="Leveau J.H.J."/>
            <person name="Kumar R."/>
            <person name="Rey M.W."/>
            <person name="Pham J."/>
        </authorList>
    </citation>
    <scope>NUCLEOTIDE SEQUENCE [LARGE SCALE GENOMIC DNA]</scope>
    <source>
        <strain evidence="3 4">H4R21</strain>
    </source>
</reference>
<dbReference type="InterPro" id="IPR003593">
    <property type="entry name" value="AAA+_ATPase"/>
</dbReference>
<proteinExistence type="predicted"/>
<dbReference type="SMART" id="SM00382">
    <property type="entry name" value="AAA"/>
    <property type="match status" value="1"/>
</dbReference>
<organism evidence="3 4">
    <name type="scientific">Collimonas rhizosphaerae</name>
    <dbReference type="NCBI Taxonomy" id="3126357"/>
    <lineage>
        <taxon>Bacteria</taxon>
        <taxon>Pseudomonadati</taxon>
        <taxon>Pseudomonadota</taxon>
        <taxon>Betaproteobacteria</taxon>
        <taxon>Burkholderiales</taxon>
        <taxon>Oxalobacteraceae</taxon>
        <taxon>Collimonas</taxon>
    </lineage>
</organism>
<dbReference type="RefSeq" id="WP_342829877.1">
    <property type="nucleotide sequence ID" value="NZ_JBANDC010000008.1"/>
</dbReference>
<evidence type="ECO:0000256" key="1">
    <source>
        <dbReference type="SAM" id="MobiDB-lite"/>
    </source>
</evidence>
<dbReference type="PANTHER" id="PTHR34301">
    <property type="entry name" value="DNA-BINDING PROTEIN-RELATED"/>
    <property type="match status" value="1"/>
</dbReference>
<comment type="caution">
    <text evidence="3">The sequence shown here is derived from an EMBL/GenBank/DDBJ whole genome shotgun (WGS) entry which is preliminary data.</text>
</comment>
<feature type="domain" description="AAA+ ATPase" evidence="2">
    <location>
        <begin position="48"/>
        <end position="224"/>
    </location>
</feature>
<name>A0ABU9PWX8_9BURK</name>
<feature type="region of interest" description="Disordered" evidence="1">
    <location>
        <begin position="428"/>
        <end position="452"/>
    </location>
</feature>
<sequence length="452" mass="50775">MTIDNYTEDEFGEKLATVINPATPIKSIEHLKGRDDFLVEIKRTLFSAGRHVFIFGDRGVGKSSLAATAAAQYQTSDAEPISVGGAVDETFTSIIANIALQALKRRKYESVKAQNSVSMEWRGLKWSTGDEVSGLDLASQIKTVGDAAELLKQVAEKHSRKPTVVLDEFDAIPDSKERSRFASLLKQLGDQSINIKFLITGVGQSCEELLGAHASAHRQIATIELPRLGWDARREIVTEAAAAFGLDVDNDVNWRIALISDGFPYYIHLIMQQILWQVFTDEEPCTMVTWDHFYAGLNAAIRQTNVELKRPYEKAVLHRSDEFEDVVWSTADGDELLRPLDEMYASFSRVVSKREGRQSLVQQKYNETIRKLKTPAYGEVMAQVPGRKGWYMYREKMLRGYVRMQAEVNKVALTGEKKSPKLVMHVGNSRTGHYGPSVPHNIRLSKDEDYGN</sequence>
<protein>
    <submittedName>
        <fullName evidence="3">AAA family ATPase</fullName>
    </submittedName>
</protein>
<keyword evidence="4" id="KW-1185">Reference proteome</keyword>
<accession>A0ABU9PWX8</accession>
<dbReference type="InterPro" id="IPR027417">
    <property type="entry name" value="P-loop_NTPase"/>
</dbReference>